<dbReference type="EMBL" id="CAJVPQ010014626">
    <property type="protein sequence ID" value="CAG8740106.1"/>
    <property type="molecule type" value="Genomic_DNA"/>
</dbReference>
<feature type="region of interest" description="Disordered" evidence="1">
    <location>
        <begin position="112"/>
        <end position="131"/>
    </location>
</feature>
<dbReference type="Proteomes" id="UP000789570">
    <property type="component" value="Unassembled WGS sequence"/>
</dbReference>
<feature type="non-terminal residue" evidence="2">
    <location>
        <position position="131"/>
    </location>
</feature>
<keyword evidence="3" id="KW-1185">Reference proteome</keyword>
<name>A0A9N9IN44_9GLOM</name>
<comment type="caution">
    <text evidence="2">The sequence shown here is derived from an EMBL/GenBank/DDBJ whole genome shotgun (WGS) entry which is preliminary data.</text>
</comment>
<accession>A0A9N9IN44</accession>
<organism evidence="2 3">
    <name type="scientific">Funneliformis caledonium</name>
    <dbReference type="NCBI Taxonomy" id="1117310"/>
    <lineage>
        <taxon>Eukaryota</taxon>
        <taxon>Fungi</taxon>
        <taxon>Fungi incertae sedis</taxon>
        <taxon>Mucoromycota</taxon>
        <taxon>Glomeromycotina</taxon>
        <taxon>Glomeromycetes</taxon>
        <taxon>Glomerales</taxon>
        <taxon>Glomeraceae</taxon>
        <taxon>Funneliformis</taxon>
    </lineage>
</organism>
<proteinExistence type="predicted"/>
<reference evidence="2" key="1">
    <citation type="submission" date="2021-06" db="EMBL/GenBank/DDBJ databases">
        <authorList>
            <person name="Kallberg Y."/>
            <person name="Tangrot J."/>
            <person name="Rosling A."/>
        </authorList>
    </citation>
    <scope>NUCLEOTIDE SEQUENCE</scope>
    <source>
        <strain evidence="2">UK204</strain>
    </source>
</reference>
<gene>
    <name evidence="2" type="ORF">FCALED_LOCUS15556</name>
</gene>
<sequence>NPSKTANYLNTIADVSTRWNFSYLACSINPTIAIIMTKVYPSTSSINNFDLNKTGDAFNEILELEKNEDQIQLQEKIKININIPVETQELFDQVKKNLYKKDTENELYKQYDNIKLDQSNPTSLPPTPSQQ</sequence>
<evidence type="ECO:0000256" key="1">
    <source>
        <dbReference type="SAM" id="MobiDB-lite"/>
    </source>
</evidence>
<protein>
    <submittedName>
        <fullName evidence="2">7958_t:CDS:1</fullName>
    </submittedName>
</protein>
<evidence type="ECO:0000313" key="3">
    <source>
        <dbReference type="Proteomes" id="UP000789570"/>
    </source>
</evidence>
<evidence type="ECO:0000313" key="2">
    <source>
        <dbReference type="EMBL" id="CAG8740106.1"/>
    </source>
</evidence>
<dbReference type="AlphaFoldDB" id="A0A9N9IN44"/>